<feature type="compositionally biased region" description="Polar residues" evidence="2">
    <location>
        <begin position="100"/>
        <end position="115"/>
    </location>
</feature>
<dbReference type="GO" id="GO:0000281">
    <property type="term" value="P:mitotic cytokinesis"/>
    <property type="evidence" value="ECO:0007669"/>
    <property type="project" value="InterPro"/>
</dbReference>
<comment type="caution">
    <text evidence="3">The sequence shown here is derived from an EMBL/GenBank/DDBJ whole genome shotgun (WGS) entry which is preliminary data.</text>
</comment>
<reference evidence="3 4" key="1">
    <citation type="submission" date="2019-01" db="EMBL/GenBank/DDBJ databases">
        <title>A chromosome-scale genome assembly of the yellow perch, Perca flavescens.</title>
        <authorList>
            <person name="Feron R."/>
            <person name="Morvezen R."/>
            <person name="Bestin A."/>
            <person name="Haffray P."/>
            <person name="Klopp C."/>
            <person name="Zahm M."/>
            <person name="Cabau C."/>
            <person name="Roques C."/>
            <person name="Donnadieu C."/>
            <person name="Bouchez O."/>
            <person name="Christie M."/>
            <person name="Larson W."/>
            <person name="Guiguen Y."/>
        </authorList>
    </citation>
    <scope>NUCLEOTIDE SEQUENCE [LARGE SCALE GENOMIC DNA]</scope>
    <source>
        <strain evidence="3">YP-PL-M2</strain>
        <tissue evidence="3">Blood</tissue>
    </source>
</reference>
<feature type="compositionally biased region" description="Polar residues" evidence="2">
    <location>
        <begin position="364"/>
        <end position="381"/>
    </location>
</feature>
<name>A0A484DNZ8_PERFV</name>
<evidence type="ECO:0000256" key="1">
    <source>
        <dbReference type="SAM" id="Coils"/>
    </source>
</evidence>
<feature type="region of interest" description="Disordered" evidence="2">
    <location>
        <begin position="295"/>
        <end position="338"/>
    </location>
</feature>
<dbReference type="AlphaFoldDB" id="A0A484DNZ8"/>
<feature type="region of interest" description="Disordered" evidence="2">
    <location>
        <begin position="67"/>
        <end position="277"/>
    </location>
</feature>
<feature type="compositionally biased region" description="Basic and acidic residues" evidence="2">
    <location>
        <begin position="327"/>
        <end position="336"/>
    </location>
</feature>
<evidence type="ECO:0000256" key="2">
    <source>
        <dbReference type="SAM" id="MobiDB-lite"/>
    </source>
</evidence>
<dbReference type="PANTHER" id="PTHR14739">
    <property type="entry name" value="MICROTUBULE-ASSOCIATED PROTEIN 9"/>
    <property type="match status" value="1"/>
</dbReference>
<organism evidence="3 4">
    <name type="scientific">Perca flavescens</name>
    <name type="common">American yellow perch</name>
    <name type="synonym">Morone flavescens</name>
    <dbReference type="NCBI Taxonomy" id="8167"/>
    <lineage>
        <taxon>Eukaryota</taxon>
        <taxon>Metazoa</taxon>
        <taxon>Chordata</taxon>
        <taxon>Craniata</taxon>
        <taxon>Vertebrata</taxon>
        <taxon>Euteleostomi</taxon>
        <taxon>Actinopterygii</taxon>
        <taxon>Neopterygii</taxon>
        <taxon>Teleostei</taxon>
        <taxon>Neoteleostei</taxon>
        <taxon>Acanthomorphata</taxon>
        <taxon>Eupercaria</taxon>
        <taxon>Perciformes</taxon>
        <taxon>Percoidei</taxon>
        <taxon>Percidae</taxon>
        <taxon>Percinae</taxon>
        <taxon>Perca</taxon>
    </lineage>
</organism>
<proteinExistence type="predicted"/>
<dbReference type="GO" id="GO:0090307">
    <property type="term" value="P:mitotic spindle assembly"/>
    <property type="evidence" value="ECO:0007669"/>
    <property type="project" value="TreeGrafter"/>
</dbReference>
<dbReference type="PANTHER" id="PTHR14739:SF9">
    <property type="entry name" value="MICROTUBULE-ASSOCIATED PROTEIN 9"/>
    <property type="match status" value="1"/>
</dbReference>
<gene>
    <name evidence="3" type="ORF">EPR50_G00017020</name>
</gene>
<feature type="compositionally biased region" description="Polar residues" evidence="2">
    <location>
        <begin position="206"/>
        <end position="220"/>
    </location>
</feature>
<accession>A0A484DNZ8</accession>
<feature type="compositionally biased region" description="Polar residues" evidence="2">
    <location>
        <begin position="262"/>
        <end position="277"/>
    </location>
</feature>
<feature type="coiled-coil region" evidence="1">
    <location>
        <begin position="469"/>
        <end position="517"/>
    </location>
</feature>
<feature type="compositionally biased region" description="Polar residues" evidence="2">
    <location>
        <begin position="160"/>
        <end position="180"/>
    </location>
</feature>
<feature type="compositionally biased region" description="Basic and acidic residues" evidence="2">
    <location>
        <begin position="222"/>
        <end position="237"/>
    </location>
</feature>
<feature type="region of interest" description="Disordered" evidence="2">
    <location>
        <begin position="607"/>
        <end position="635"/>
    </location>
</feature>
<keyword evidence="1" id="KW-0175">Coiled coil</keyword>
<dbReference type="Proteomes" id="UP000295070">
    <property type="component" value="Chromosome 2"/>
</dbReference>
<evidence type="ECO:0000313" key="3">
    <source>
        <dbReference type="EMBL" id="TDH16177.1"/>
    </source>
</evidence>
<evidence type="ECO:0008006" key="5">
    <source>
        <dbReference type="Google" id="ProtNLM"/>
    </source>
</evidence>
<keyword evidence="4" id="KW-1185">Reference proteome</keyword>
<feature type="compositionally biased region" description="Low complexity" evidence="2">
    <location>
        <begin position="295"/>
        <end position="310"/>
    </location>
</feature>
<protein>
    <recommendedName>
        <fullName evidence="5">Microtubule-associated protein 9</fullName>
    </recommendedName>
</protein>
<sequence length="635" mass="73257">MTNQQFSTLAYTKSPKTSRRTTFQDELQAAVSARASKTKTDRYSYSDDFNDDEDDFLNELLKKKKRAGTFKAGKSKSKINDFEISDDEDKNGRTKRVSFLKTQRIVSPSGDTTASESRETEPPDSSTRRHNNYNDSFSSQHSTNVSEDNLRFKSSDVESTDPQITRESSSKSLSYQTSDDTLLDMPLPLSSDNSVMETPGPEEKSNSVLEESSQTPQLSATDLKHVSSADTEREPPRPKPRQRTLGLSLQAAEKIAEDAESQDLSRPQTSSASIPLSTDMSSNIAWTEGDHAVSCSLSKSSSSKSEQSQLFTKSTIDSGSRDGFISDDSKEQERKYSTSFEEFNADSVDYSHQLSHVHEKSFDTRTSSSHSKTTQRSQSVCSGKVESKYLGSLKLLDRKVSLQESQPQAADTLRAAIYQEWLQKKKEKLKENMQRKKKEEILKETKKRDEVAKKEDAVASYQAWKEKKAESLRAKAKEKQDMITKEQRAIEEKEEKKQSAKQVFEKWKLEHDQLLKEKFRKQREAEIKLQFRKQKQEEEKKRDRKCAFSEWREKKKDVLHEKFTKEQEKIQNKAEEERYMKEERDKMALEMYENWLVRKDLEQKRQREERRIQAILHDSPPPPWSPPNKTIPFGK</sequence>
<feature type="compositionally biased region" description="Basic residues" evidence="2">
    <location>
        <begin position="67"/>
        <end position="77"/>
    </location>
</feature>
<feature type="region of interest" description="Disordered" evidence="2">
    <location>
        <begin position="356"/>
        <end position="382"/>
    </location>
</feature>
<dbReference type="GO" id="GO:0008017">
    <property type="term" value="F:microtubule binding"/>
    <property type="evidence" value="ECO:0007669"/>
    <property type="project" value="TreeGrafter"/>
</dbReference>
<dbReference type="GO" id="GO:1902412">
    <property type="term" value="P:regulation of mitotic cytokinesis"/>
    <property type="evidence" value="ECO:0007669"/>
    <property type="project" value="TreeGrafter"/>
</dbReference>
<feature type="compositionally biased region" description="Polar residues" evidence="2">
    <location>
        <begin position="133"/>
        <end position="147"/>
    </location>
</feature>
<dbReference type="InterPro" id="IPR026106">
    <property type="entry name" value="MAP9"/>
</dbReference>
<dbReference type="GO" id="GO:0000235">
    <property type="term" value="C:astral microtubule"/>
    <property type="evidence" value="ECO:0007669"/>
    <property type="project" value="TreeGrafter"/>
</dbReference>
<dbReference type="EMBL" id="SCKG01000002">
    <property type="protein sequence ID" value="TDH16177.1"/>
    <property type="molecule type" value="Genomic_DNA"/>
</dbReference>
<evidence type="ECO:0000313" key="4">
    <source>
        <dbReference type="Proteomes" id="UP000295070"/>
    </source>
</evidence>
<feature type="region of interest" description="Disordered" evidence="2">
    <location>
        <begin position="1"/>
        <end position="23"/>
    </location>
</feature>